<dbReference type="Proteomes" id="UP001081071">
    <property type="component" value="Unassembled WGS sequence"/>
</dbReference>
<keyword evidence="1" id="KW-0805">Transcription regulation</keyword>
<dbReference type="PROSITE" id="PS50956">
    <property type="entry name" value="HTH_ASNC_2"/>
    <property type="match status" value="1"/>
</dbReference>
<dbReference type="InterPro" id="IPR019887">
    <property type="entry name" value="Tscrpt_reg_AsnC/Lrp_C"/>
</dbReference>
<reference evidence="5" key="1">
    <citation type="submission" date="2022-12" db="EMBL/GenBank/DDBJ databases">
        <authorList>
            <person name="Krivoruchko A.V."/>
            <person name="Elkin A."/>
        </authorList>
    </citation>
    <scope>NUCLEOTIDE SEQUENCE</scope>
    <source>
        <strain evidence="5">IEGM 1391</strain>
    </source>
</reference>
<dbReference type="Gene3D" id="3.30.70.920">
    <property type="match status" value="1"/>
</dbReference>
<name>A0ABT4MMV1_9NOCA</name>
<dbReference type="SUPFAM" id="SSF54909">
    <property type="entry name" value="Dimeric alpha+beta barrel"/>
    <property type="match status" value="1"/>
</dbReference>
<gene>
    <name evidence="5" type="ORF">O4220_27710</name>
</gene>
<protein>
    <submittedName>
        <fullName evidence="5">Lrp/AsnC family transcriptional regulator</fullName>
    </submittedName>
</protein>
<evidence type="ECO:0000256" key="1">
    <source>
        <dbReference type="ARBA" id="ARBA00023015"/>
    </source>
</evidence>
<dbReference type="Pfam" id="PF01037">
    <property type="entry name" value="AsnC_trans_reg"/>
    <property type="match status" value="1"/>
</dbReference>
<dbReference type="CDD" id="cd00090">
    <property type="entry name" value="HTH_ARSR"/>
    <property type="match status" value="1"/>
</dbReference>
<dbReference type="InterPro" id="IPR011008">
    <property type="entry name" value="Dimeric_a/b-barrel"/>
</dbReference>
<keyword evidence="3" id="KW-0804">Transcription</keyword>
<dbReference type="EMBL" id="JAPWIJ010000034">
    <property type="protein sequence ID" value="MCZ4522323.1"/>
    <property type="molecule type" value="Genomic_DNA"/>
</dbReference>
<evidence type="ECO:0000313" key="6">
    <source>
        <dbReference type="Proteomes" id="UP001081071"/>
    </source>
</evidence>
<dbReference type="InterPro" id="IPR011991">
    <property type="entry name" value="ArsR-like_HTH"/>
</dbReference>
<dbReference type="InterPro" id="IPR036388">
    <property type="entry name" value="WH-like_DNA-bd_sf"/>
</dbReference>
<dbReference type="SUPFAM" id="SSF46785">
    <property type="entry name" value="Winged helix' DNA-binding domain"/>
    <property type="match status" value="1"/>
</dbReference>
<organism evidence="5 6">
    <name type="scientific">Rhodococcus ruber</name>
    <dbReference type="NCBI Taxonomy" id="1830"/>
    <lineage>
        <taxon>Bacteria</taxon>
        <taxon>Bacillati</taxon>
        <taxon>Actinomycetota</taxon>
        <taxon>Actinomycetes</taxon>
        <taxon>Mycobacteriales</taxon>
        <taxon>Nocardiaceae</taxon>
        <taxon>Rhodococcus</taxon>
    </lineage>
</organism>
<dbReference type="Gene3D" id="1.10.10.10">
    <property type="entry name" value="Winged helix-like DNA-binding domain superfamily/Winged helix DNA-binding domain"/>
    <property type="match status" value="1"/>
</dbReference>
<comment type="caution">
    <text evidence="5">The sequence shown here is derived from an EMBL/GenBank/DDBJ whole genome shotgun (WGS) entry which is preliminary data.</text>
</comment>
<dbReference type="InterPro" id="IPR019888">
    <property type="entry name" value="Tscrpt_reg_AsnC-like"/>
</dbReference>
<dbReference type="SMART" id="SM00344">
    <property type="entry name" value="HTH_ASNC"/>
    <property type="match status" value="1"/>
</dbReference>
<keyword evidence="2" id="KW-0238">DNA-binding</keyword>
<dbReference type="PANTHER" id="PTHR30154">
    <property type="entry name" value="LEUCINE-RESPONSIVE REGULATORY PROTEIN"/>
    <property type="match status" value="1"/>
</dbReference>
<dbReference type="Pfam" id="PF13404">
    <property type="entry name" value="HTH_AsnC-type"/>
    <property type="match status" value="1"/>
</dbReference>
<keyword evidence="6" id="KW-1185">Reference proteome</keyword>
<dbReference type="RefSeq" id="WP_269608746.1">
    <property type="nucleotide sequence ID" value="NZ_JAPWIJ010000034.1"/>
</dbReference>
<dbReference type="InterPro" id="IPR036390">
    <property type="entry name" value="WH_DNA-bd_sf"/>
</dbReference>
<evidence type="ECO:0000259" key="4">
    <source>
        <dbReference type="PROSITE" id="PS50956"/>
    </source>
</evidence>
<proteinExistence type="predicted"/>
<evidence type="ECO:0000256" key="2">
    <source>
        <dbReference type="ARBA" id="ARBA00023125"/>
    </source>
</evidence>
<dbReference type="InterPro" id="IPR000485">
    <property type="entry name" value="AsnC-type_HTH_dom"/>
</dbReference>
<evidence type="ECO:0000313" key="5">
    <source>
        <dbReference type="EMBL" id="MCZ4522323.1"/>
    </source>
</evidence>
<feature type="domain" description="HTH asnC-type" evidence="4">
    <location>
        <begin position="4"/>
        <end position="65"/>
    </location>
</feature>
<dbReference type="PANTHER" id="PTHR30154:SF34">
    <property type="entry name" value="TRANSCRIPTIONAL REGULATOR AZLB"/>
    <property type="match status" value="1"/>
</dbReference>
<dbReference type="PRINTS" id="PR00033">
    <property type="entry name" value="HTHASNC"/>
</dbReference>
<accession>A0ABT4MMV1</accession>
<sequence>MSSIDRLDVEVIGLLTVNARTGVAEIAAELGVSRATVQTRLRRLEEQKILEGFRPIINLSAVGVPVQALISLEIDQRKLAAVVEGLTELPEVLEIKIQAGREDVLAHVAISSLAALQVLTASIVDIDGVRKTTSEFSVATPTPYRVQPLLEHITARSGWGRSTPAVR</sequence>
<evidence type="ECO:0000256" key="3">
    <source>
        <dbReference type="ARBA" id="ARBA00023163"/>
    </source>
</evidence>